<dbReference type="InterPro" id="IPR051673">
    <property type="entry name" value="SSDNA_exonuclease_RecJ"/>
</dbReference>
<keyword evidence="4" id="KW-1185">Reference proteome</keyword>
<dbReference type="RefSeq" id="WP_338099915.1">
    <property type="nucleotide sequence ID" value="NZ_JAWDKD010000020.1"/>
</dbReference>
<evidence type="ECO:0008006" key="5">
    <source>
        <dbReference type="Google" id="ProtNLM"/>
    </source>
</evidence>
<proteinExistence type="predicted"/>
<dbReference type="PANTHER" id="PTHR30255:SF3">
    <property type="entry name" value="SINGLE-STRANDED-DNA-SPECIFIC EXONUCLEASE RECJ"/>
    <property type="match status" value="1"/>
</dbReference>
<reference evidence="3" key="1">
    <citation type="submission" date="2023-06" db="EMBL/GenBank/DDBJ databases">
        <title>Genome sequence of Methanosarcinaceae archaeon Ag5.</title>
        <authorList>
            <person name="Protasov E."/>
            <person name="Platt K."/>
            <person name="Poehlein A."/>
            <person name="Daniel R."/>
            <person name="Brune A."/>
        </authorList>
    </citation>
    <scope>NUCLEOTIDE SEQUENCE</scope>
    <source>
        <strain evidence="3">Ag5</strain>
    </source>
</reference>
<comment type="caution">
    <text evidence="3">The sequence shown here is derived from an EMBL/GenBank/DDBJ whole genome shotgun (WGS) entry which is preliminary data.</text>
</comment>
<accession>A0AAE4SDF3</accession>
<name>A0AAE4SDF3_9EURY</name>
<dbReference type="Proteomes" id="UP001271789">
    <property type="component" value="Unassembled WGS sequence"/>
</dbReference>
<dbReference type="PANTHER" id="PTHR30255">
    <property type="entry name" value="SINGLE-STRANDED-DNA-SPECIFIC EXONUCLEASE RECJ"/>
    <property type="match status" value="1"/>
</dbReference>
<dbReference type="EMBL" id="JAWDKD010000020">
    <property type="protein sequence ID" value="MDV0447476.1"/>
    <property type="molecule type" value="Genomic_DNA"/>
</dbReference>
<dbReference type="GO" id="GO:0003676">
    <property type="term" value="F:nucleic acid binding"/>
    <property type="evidence" value="ECO:0007669"/>
    <property type="project" value="InterPro"/>
</dbReference>
<dbReference type="InterPro" id="IPR003156">
    <property type="entry name" value="DHHA1_dom"/>
</dbReference>
<dbReference type="SUPFAM" id="SSF64182">
    <property type="entry name" value="DHH phosphoesterases"/>
    <property type="match status" value="1"/>
</dbReference>
<evidence type="ECO:0000313" key="4">
    <source>
        <dbReference type="Proteomes" id="UP001271789"/>
    </source>
</evidence>
<dbReference type="Gene3D" id="3.90.1640.30">
    <property type="match status" value="1"/>
</dbReference>
<gene>
    <name evidence="3" type="ORF">MsAg5_13750</name>
</gene>
<organism evidence="3 4">
    <name type="scientific">Methanolapillus africanus</name>
    <dbReference type="NCBI Taxonomy" id="3028297"/>
    <lineage>
        <taxon>Archaea</taxon>
        <taxon>Methanobacteriati</taxon>
        <taxon>Methanobacteriota</taxon>
        <taxon>Stenosarchaea group</taxon>
        <taxon>Methanomicrobia</taxon>
        <taxon>Methanosarcinales</taxon>
        <taxon>Methanosarcinaceae</taxon>
        <taxon>Methanolapillus</taxon>
    </lineage>
</organism>
<evidence type="ECO:0000259" key="1">
    <source>
        <dbReference type="Pfam" id="PF02272"/>
    </source>
</evidence>
<dbReference type="Pfam" id="PF02272">
    <property type="entry name" value="DHHA1"/>
    <property type="match status" value="1"/>
</dbReference>
<sequence length="476" mass="51647">MSETYQQMEARAKLCAAEIQKQGQVHLVSHIDADGITSAGIMGKCFERAGIAYTHEFVKKLDERVMVRLLSENHPLLVFTDLGSSLIDFMVDNNMNAIVADHHHPNGREENVSRDSATFPYHINPHLFGANGGFEISGSGVSYILACALGDNADLADLAIVGAIGDMQNRKHGKLVGLNKEILDRGVAAGVVSYGPDLGLFGKQTRPIYRILQYSSEPYLPGLTGDEEACIRFLQNAGVGYNQLDGAKLWIELDFDERKKIITALIKYCSDRGLSSQRAGEIVRECYTLLSEKEGTEMRDASEFSTLLNATGRYDRAETGVAVCMGDRGDALADAGNLLIEHRKNLVNGLNFVRENGICQLENIQYFYSGSEIKETIVGIIAGMSSSIEGVSRNKPMIGLADSEDGIKISSRGTQDLIRRGMNLSKAMSEVTEMVGGTGGGHDIAAGGTIPPEKVDEFIARLDIYIGNQLSGRSNG</sequence>
<evidence type="ECO:0000259" key="2">
    <source>
        <dbReference type="Pfam" id="PF21763"/>
    </source>
</evidence>
<dbReference type="InterPro" id="IPR038763">
    <property type="entry name" value="DHH_sf"/>
</dbReference>
<dbReference type="Gene3D" id="3.10.310.30">
    <property type="match status" value="1"/>
</dbReference>
<dbReference type="AlphaFoldDB" id="A0AAE4SDF3"/>
<feature type="domain" description="DHHA1" evidence="1">
    <location>
        <begin position="364"/>
        <end position="466"/>
    </location>
</feature>
<evidence type="ECO:0000313" key="3">
    <source>
        <dbReference type="EMBL" id="MDV0447476.1"/>
    </source>
</evidence>
<dbReference type="Pfam" id="PF21763">
    <property type="entry name" value="DHH_CID"/>
    <property type="match status" value="1"/>
</dbReference>
<protein>
    <recommendedName>
        <fullName evidence="5">DHH family phosphoesterase</fullName>
    </recommendedName>
</protein>
<feature type="domain" description="DHH-CID" evidence="2">
    <location>
        <begin position="200"/>
        <end position="283"/>
    </location>
</feature>
<dbReference type="InterPro" id="IPR048515">
    <property type="entry name" value="DHH_CID"/>
</dbReference>